<evidence type="ECO:0000256" key="2">
    <source>
        <dbReference type="SAM" id="Phobius"/>
    </source>
</evidence>
<sequence>MPRLKVDNVEPDEAARSEELGASNSEVVGSAVEKTSLRRDPRFPNEPTTDEELRRVSGSPMAAFAAFPAQVHFSGEHKDEDIILLLRAHPVTNVPWILIVIGMGLLPLIVLPLLSAIGGLAGLSAGTIFVTTVFWYMGTFTYGLLNALYWYFNVGIVTGERIVDIDWSNVIYRDVASALMSKVQDVRADQAGVFAGVFDFGSVYVQTAGTEPNIEFLRVPHPQLVVRKIQELMAAEEKEWETKP</sequence>
<evidence type="ECO:0000313" key="3">
    <source>
        <dbReference type="EMBL" id="OGG18437.1"/>
    </source>
</evidence>
<reference evidence="3 4" key="1">
    <citation type="journal article" date="2016" name="Nat. Commun.">
        <title>Thousands of microbial genomes shed light on interconnected biogeochemical processes in an aquifer system.</title>
        <authorList>
            <person name="Anantharaman K."/>
            <person name="Brown C.T."/>
            <person name="Hug L.A."/>
            <person name="Sharon I."/>
            <person name="Castelle C.J."/>
            <person name="Probst A.J."/>
            <person name="Thomas B.C."/>
            <person name="Singh A."/>
            <person name="Wilkins M.J."/>
            <person name="Karaoz U."/>
            <person name="Brodie E.L."/>
            <person name="Williams K.H."/>
            <person name="Hubbard S.S."/>
            <person name="Banfield J.F."/>
        </authorList>
    </citation>
    <scope>NUCLEOTIDE SEQUENCE [LARGE SCALE GENOMIC DNA]</scope>
</reference>
<keyword evidence="2" id="KW-1133">Transmembrane helix</keyword>
<evidence type="ECO:0000256" key="1">
    <source>
        <dbReference type="SAM" id="MobiDB-lite"/>
    </source>
</evidence>
<keyword evidence="2" id="KW-0812">Transmembrane</keyword>
<dbReference type="STRING" id="1798381.A2721_01465"/>
<name>A0A1F6A269_9BACT</name>
<protein>
    <recommendedName>
        <fullName evidence="5">DUF304 domain-containing protein</fullName>
    </recommendedName>
</protein>
<evidence type="ECO:0000313" key="4">
    <source>
        <dbReference type="Proteomes" id="UP000177871"/>
    </source>
</evidence>
<proteinExistence type="predicted"/>
<evidence type="ECO:0008006" key="5">
    <source>
        <dbReference type="Google" id="ProtNLM"/>
    </source>
</evidence>
<accession>A0A1F6A269</accession>
<feature type="transmembrane region" description="Helical" evidence="2">
    <location>
        <begin position="96"/>
        <end position="121"/>
    </location>
</feature>
<dbReference type="AlphaFoldDB" id="A0A1F6A269"/>
<feature type="region of interest" description="Disordered" evidence="1">
    <location>
        <begin position="1"/>
        <end position="55"/>
    </location>
</feature>
<dbReference type="Proteomes" id="UP000177871">
    <property type="component" value="Unassembled WGS sequence"/>
</dbReference>
<keyword evidence="2" id="KW-0472">Membrane</keyword>
<feature type="compositionally biased region" description="Basic and acidic residues" evidence="1">
    <location>
        <begin position="1"/>
        <end position="19"/>
    </location>
</feature>
<gene>
    <name evidence="3" type="ORF">A2721_01465</name>
</gene>
<dbReference type="EMBL" id="MFJK01000014">
    <property type="protein sequence ID" value="OGG18437.1"/>
    <property type="molecule type" value="Genomic_DNA"/>
</dbReference>
<comment type="caution">
    <text evidence="3">The sequence shown here is derived from an EMBL/GenBank/DDBJ whole genome shotgun (WGS) entry which is preliminary data.</text>
</comment>
<feature type="transmembrane region" description="Helical" evidence="2">
    <location>
        <begin position="133"/>
        <end position="152"/>
    </location>
</feature>
<organism evidence="3 4">
    <name type="scientific">Candidatus Gottesmanbacteria bacterium RIFCSPHIGHO2_01_FULL_47_48</name>
    <dbReference type="NCBI Taxonomy" id="1798381"/>
    <lineage>
        <taxon>Bacteria</taxon>
        <taxon>Candidatus Gottesmaniibacteriota</taxon>
    </lineage>
</organism>